<reference evidence="5" key="1">
    <citation type="journal article" date="2021" name="PeerJ">
        <title>Extensive microbial diversity within the chicken gut microbiome revealed by metagenomics and culture.</title>
        <authorList>
            <person name="Gilroy R."/>
            <person name="Ravi A."/>
            <person name="Getino M."/>
            <person name="Pursley I."/>
            <person name="Horton D.L."/>
            <person name="Alikhan N.F."/>
            <person name="Baker D."/>
            <person name="Gharbi K."/>
            <person name="Hall N."/>
            <person name="Watson M."/>
            <person name="Adriaenssens E.M."/>
            <person name="Foster-Nyarko E."/>
            <person name="Jarju S."/>
            <person name="Secka A."/>
            <person name="Antonio M."/>
            <person name="Oren A."/>
            <person name="Chaudhuri R.R."/>
            <person name="La Ragione R."/>
            <person name="Hildebrand F."/>
            <person name="Pallen M.J."/>
        </authorList>
    </citation>
    <scope>NUCLEOTIDE SEQUENCE</scope>
    <source>
        <strain evidence="5">687</strain>
    </source>
</reference>
<dbReference type="PIRSF" id="PIRSF005902">
    <property type="entry name" value="DNase_TatD"/>
    <property type="match status" value="1"/>
</dbReference>
<organism evidence="5 6">
    <name type="scientific">Candidatus Anaerobiospirillum merdipullorum</name>
    <dbReference type="NCBI Taxonomy" id="2838450"/>
    <lineage>
        <taxon>Bacteria</taxon>
        <taxon>Pseudomonadati</taxon>
        <taxon>Pseudomonadota</taxon>
        <taxon>Gammaproteobacteria</taxon>
        <taxon>Aeromonadales</taxon>
        <taxon>Succinivibrionaceae</taxon>
        <taxon>Anaerobiospirillum</taxon>
    </lineage>
</organism>
<evidence type="ECO:0000256" key="3">
    <source>
        <dbReference type="ARBA" id="ARBA00022801"/>
    </source>
</evidence>
<dbReference type="GO" id="GO:0004536">
    <property type="term" value="F:DNA nuclease activity"/>
    <property type="evidence" value="ECO:0007669"/>
    <property type="project" value="InterPro"/>
</dbReference>
<evidence type="ECO:0000313" key="5">
    <source>
        <dbReference type="EMBL" id="MBU3827214.1"/>
    </source>
</evidence>
<dbReference type="PROSITE" id="PS01137">
    <property type="entry name" value="TATD_1"/>
    <property type="match status" value="1"/>
</dbReference>
<dbReference type="Pfam" id="PF01026">
    <property type="entry name" value="TatD_DNase"/>
    <property type="match status" value="1"/>
</dbReference>
<keyword evidence="3 5" id="KW-0378">Hydrolase</keyword>
<dbReference type="NCBIfam" id="TIGR00010">
    <property type="entry name" value="YchF/TatD family DNA exonuclease"/>
    <property type="match status" value="1"/>
</dbReference>
<dbReference type="InterPro" id="IPR015991">
    <property type="entry name" value="TatD/YcfH-like"/>
</dbReference>
<feature type="binding site" evidence="4">
    <location>
        <position position="98"/>
    </location>
    <ligand>
        <name>a divalent metal cation</name>
        <dbReference type="ChEBI" id="CHEBI:60240"/>
        <label>1</label>
    </ligand>
</feature>
<comment type="caution">
    <text evidence="5">The sequence shown here is derived from an EMBL/GenBank/DDBJ whole genome shotgun (WGS) entry which is preliminary data.</text>
</comment>
<proteinExistence type="inferred from homology"/>
<gene>
    <name evidence="5" type="ORF">IAA31_06970</name>
</gene>
<reference evidence="5" key="2">
    <citation type="submission" date="2021-04" db="EMBL/GenBank/DDBJ databases">
        <authorList>
            <person name="Gilroy R."/>
        </authorList>
    </citation>
    <scope>NUCLEOTIDE SEQUENCE</scope>
    <source>
        <strain evidence="5">687</strain>
    </source>
</reference>
<dbReference type="InterPro" id="IPR001130">
    <property type="entry name" value="TatD-like"/>
</dbReference>
<dbReference type="InterPro" id="IPR032466">
    <property type="entry name" value="Metal_Hydrolase"/>
</dbReference>
<dbReference type="AlphaFoldDB" id="A0A9E2KNJ4"/>
<dbReference type="PANTHER" id="PTHR46124:SF2">
    <property type="entry name" value="D-AMINOACYL-TRNA DEACYLASE"/>
    <property type="match status" value="1"/>
</dbReference>
<accession>A0A9E2KNJ4</accession>
<evidence type="ECO:0000256" key="4">
    <source>
        <dbReference type="PIRSR" id="PIRSR005902-1"/>
    </source>
</evidence>
<dbReference type="FunFam" id="3.20.20.140:FF:000005">
    <property type="entry name" value="TatD family hydrolase"/>
    <property type="match status" value="1"/>
</dbReference>
<dbReference type="EMBL" id="JAHLFG010000076">
    <property type="protein sequence ID" value="MBU3827214.1"/>
    <property type="molecule type" value="Genomic_DNA"/>
</dbReference>
<name>A0A9E2KNJ4_9GAMM</name>
<evidence type="ECO:0000256" key="1">
    <source>
        <dbReference type="ARBA" id="ARBA00009275"/>
    </source>
</evidence>
<dbReference type="Gene3D" id="3.20.20.140">
    <property type="entry name" value="Metal-dependent hydrolases"/>
    <property type="match status" value="1"/>
</dbReference>
<sequence length="292" mass="32055">MTYFVDSHCHLNSLSLQGKAGSTLAEIVARARAVGMTHMLCVACTPQEYAPMCEALAPFKGIYRACGVHPLNLLEVPKWQEEDLLSCLNDKLCVALGETGLDYHYAADTRMAQLDSFARQLDLAQSVKKPLIVHAREAHQDTVALLKSHQARDVGGVMHCFCDEVAMARECLDLGFYISFSGIVTFKAGENVREVARYVPLDRILVETDCPYLAPVPVRGVENEPAFCRYTLEFLAALKGVSVQALAAQTAANFANLFKVDLAAASLNEVDFTALGVQSLNPYKLERVMHTL</sequence>
<dbReference type="CDD" id="cd01310">
    <property type="entry name" value="TatD_DNAse"/>
    <property type="match status" value="1"/>
</dbReference>
<dbReference type="GO" id="GO:0005829">
    <property type="term" value="C:cytosol"/>
    <property type="evidence" value="ECO:0007669"/>
    <property type="project" value="TreeGrafter"/>
</dbReference>
<dbReference type="SUPFAM" id="SSF51556">
    <property type="entry name" value="Metallo-dependent hydrolases"/>
    <property type="match status" value="1"/>
</dbReference>
<comment type="similarity">
    <text evidence="1">Belongs to the metallo-dependent hydrolases superfamily. TatD-type hydrolase family.</text>
</comment>
<dbReference type="InterPro" id="IPR018228">
    <property type="entry name" value="DNase_TatD-rel_CS"/>
</dbReference>
<dbReference type="PANTHER" id="PTHR46124">
    <property type="entry name" value="D-AMINOACYL-TRNA DEACYLASE"/>
    <property type="match status" value="1"/>
</dbReference>
<evidence type="ECO:0000256" key="2">
    <source>
        <dbReference type="ARBA" id="ARBA00022723"/>
    </source>
</evidence>
<dbReference type="PROSITE" id="PS01091">
    <property type="entry name" value="TATD_3"/>
    <property type="match status" value="1"/>
</dbReference>
<keyword evidence="2 4" id="KW-0479">Metal-binding</keyword>
<feature type="binding site" evidence="4">
    <location>
        <position position="159"/>
    </location>
    <ligand>
        <name>a divalent metal cation</name>
        <dbReference type="ChEBI" id="CHEBI:60240"/>
        <label>2</label>
    </ligand>
</feature>
<dbReference type="GO" id="GO:0046872">
    <property type="term" value="F:metal ion binding"/>
    <property type="evidence" value="ECO:0007669"/>
    <property type="project" value="UniProtKB-KW"/>
</dbReference>
<feature type="binding site" evidence="4">
    <location>
        <position position="209"/>
    </location>
    <ligand>
        <name>a divalent metal cation</name>
        <dbReference type="ChEBI" id="CHEBI:60240"/>
        <label>1</label>
    </ligand>
</feature>
<feature type="binding site" evidence="4">
    <location>
        <position position="10"/>
    </location>
    <ligand>
        <name>a divalent metal cation</name>
        <dbReference type="ChEBI" id="CHEBI:60240"/>
        <label>1</label>
    </ligand>
</feature>
<dbReference type="GO" id="GO:0016788">
    <property type="term" value="F:hydrolase activity, acting on ester bonds"/>
    <property type="evidence" value="ECO:0007669"/>
    <property type="project" value="InterPro"/>
</dbReference>
<protein>
    <submittedName>
        <fullName evidence="5">TatD family hydrolase</fullName>
    </submittedName>
</protein>
<evidence type="ECO:0000313" key="6">
    <source>
        <dbReference type="Proteomes" id="UP000824150"/>
    </source>
</evidence>
<dbReference type="Proteomes" id="UP000824150">
    <property type="component" value="Unassembled WGS sequence"/>
</dbReference>
<feature type="binding site" evidence="4">
    <location>
        <position position="8"/>
    </location>
    <ligand>
        <name>a divalent metal cation</name>
        <dbReference type="ChEBI" id="CHEBI:60240"/>
        <label>1</label>
    </ligand>
</feature>
<feature type="binding site" evidence="4">
    <location>
        <position position="134"/>
    </location>
    <ligand>
        <name>a divalent metal cation</name>
        <dbReference type="ChEBI" id="CHEBI:60240"/>
        <label>2</label>
    </ligand>
</feature>